<gene>
    <name evidence="2" type="primary">ND6</name>
</gene>
<evidence type="ECO:0000256" key="1">
    <source>
        <dbReference type="SAM" id="Phobius"/>
    </source>
</evidence>
<dbReference type="CTD" id="4541"/>
<geneLocation type="mitochondrion" evidence="2"/>
<accession>A0A089NCI1</accession>
<dbReference type="EMBL" id="KM017964">
    <property type="protein sequence ID" value="AIQ85057.1"/>
    <property type="molecule type" value="Genomic_DNA"/>
</dbReference>
<feature type="transmembrane region" description="Helical" evidence="1">
    <location>
        <begin position="48"/>
        <end position="69"/>
    </location>
</feature>
<dbReference type="GeneID" id="20833020"/>
<proteinExistence type="predicted"/>
<feature type="transmembrane region" description="Helical" evidence="1">
    <location>
        <begin position="128"/>
        <end position="148"/>
    </location>
</feature>
<keyword evidence="1" id="KW-1133">Transmembrane helix</keyword>
<reference evidence="2" key="1">
    <citation type="journal article" date="2014" name="Mitochondrial DNA">
        <title>The Complete Mitochondrial Genome of the Antarctic barnacle Lepas australis (Crustacea, Maxillopoda, Cirripedea).</title>
        <authorList>
            <person name="BaeK Y.-S."/>
            <person name="Kim I.-H."/>
            <person name="Min G.-S."/>
            <person name="Choi H.-G."/>
            <person name="Kim S."/>
        </authorList>
    </citation>
    <scope>NUCLEOTIDE SEQUENCE</scope>
</reference>
<dbReference type="RefSeq" id="YP_009092517.1">
    <property type="nucleotide sequence ID" value="NC_025295.1"/>
</dbReference>
<feature type="transmembrane region" description="Helical" evidence="1">
    <location>
        <begin position="7"/>
        <end position="36"/>
    </location>
</feature>
<sequence>MLVTLLVLMFILNFSFVFMFHPLAMIMVLIAQSVVVSITLFSISHFPWFSYTLILVFLGGMLILFTYMANIASNEKFTPNFKVLILISSLSIFTLPIELPSLKLPQETKNLTQEQFTGLLVLKPFDSIILPLIMLMAGIILLTLLGVVKISKMNSGPLRID</sequence>
<keyword evidence="2" id="KW-0496">Mitochondrion</keyword>
<protein>
    <submittedName>
        <fullName evidence="2">NADH dehydrogenase subunit 6</fullName>
    </submittedName>
</protein>
<organism evidence="2">
    <name type="scientific">Lepas australis</name>
    <dbReference type="NCBI Taxonomy" id="479279"/>
    <lineage>
        <taxon>Eukaryota</taxon>
        <taxon>Metazoa</taxon>
        <taxon>Ecdysozoa</taxon>
        <taxon>Arthropoda</taxon>
        <taxon>Crustacea</taxon>
        <taxon>Multicrustacea</taxon>
        <taxon>Cirripedia</taxon>
        <taxon>Thoracica</taxon>
        <taxon>Thoracicalcarea</taxon>
        <taxon>Scalpellomorpha</taxon>
        <taxon>Lepadoidea</taxon>
        <taxon>Lepadidae</taxon>
        <taxon>Lepas</taxon>
    </lineage>
</organism>
<name>A0A089NCI1_9CRUS</name>
<evidence type="ECO:0000313" key="2">
    <source>
        <dbReference type="EMBL" id="AIQ85057.1"/>
    </source>
</evidence>
<feature type="transmembrane region" description="Helical" evidence="1">
    <location>
        <begin position="81"/>
        <end position="99"/>
    </location>
</feature>
<keyword evidence="1" id="KW-0812">Transmembrane</keyword>
<dbReference type="AlphaFoldDB" id="A0A089NCI1"/>
<keyword evidence="1" id="KW-0472">Membrane</keyword>